<comment type="similarity">
    <text evidence="2">Belongs to the complex I subunit 4 family.</text>
</comment>
<keyword evidence="4 7" id="KW-1133">Transmembrane helix</keyword>
<evidence type="ECO:0000256" key="7">
    <source>
        <dbReference type="SAM" id="Phobius"/>
    </source>
</evidence>
<keyword evidence="9" id="KW-0560">Oxidoreductase</keyword>
<feature type="transmembrane region" description="Helical" evidence="7">
    <location>
        <begin position="306"/>
        <end position="326"/>
    </location>
</feature>
<evidence type="ECO:0000256" key="6">
    <source>
        <dbReference type="RuleBase" id="RU000320"/>
    </source>
</evidence>
<evidence type="ECO:0000256" key="1">
    <source>
        <dbReference type="ARBA" id="ARBA00004127"/>
    </source>
</evidence>
<dbReference type="InterPro" id="IPR001750">
    <property type="entry name" value="ND/Mrp_TM"/>
</dbReference>
<dbReference type="GO" id="GO:0016491">
    <property type="term" value="F:oxidoreductase activity"/>
    <property type="evidence" value="ECO:0007669"/>
    <property type="project" value="UniProtKB-KW"/>
</dbReference>
<feature type="transmembrane region" description="Helical" evidence="7">
    <location>
        <begin position="29"/>
        <end position="49"/>
    </location>
</feature>
<dbReference type="PRINTS" id="PR01437">
    <property type="entry name" value="NUOXDRDTASE4"/>
</dbReference>
<feature type="transmembrane region" description="Helical" evidence="7">
    <location>
        <begin position="338"/>
        <end position="360"/>
    </location>
</feature>
<feature type="transmembrane region" description="Helical" evidence="7">
    <location>
        <begin position="130"/>
        <end position="150"/>
    </location>
</feature>
<organism evidence="9 10">
    <name type="scientific">Nocardioides kribbensis</name>
    <dbReference type="NCBI Taxonomy" id="305517"/>
    <lineage>
        <taxon>Bacteria</taxon>
        <taxon>Bacillati</taxon>
        <taxon>Actinomycetota</taxon>
        <taxon>Actinomycetes</taxon>
        <taxon>Propionibacteriales</taxon>
        <taxon>Nocardioidaceae</taxon>
        <taxon>Nocardioides</taxon>
    </lineage>
</organism>
<dbReference type="PANTHER" id="PTHR43507">
    <property type="entry name" value="NADH-UBIQUINONE OXIDOREDUCTASE CHAIN 4"/>
    <property type="match status" value="1"/>
</dbReference>
<feature type="transmembrane region" description="Helical" evidence="7">
    <location>
        <begin position="203"/>
        <end position="220"/>
    </location>
</feature>
<feature type="transmembrane region" description="Helical" evidence="7">
    <location>
        <begin position="408"/>
        <end position="433"/>
    </location>
</feature>
<evidence type="ECO:0000256" key="2">
    <source>
        <dbReference type="ARBA" id="ARBA00009025"/>
    </source>
</evidence>
<accession>A0ABV1NTA0</accession>
<dbReference type="NCBIfam" id="TIGR01972">
    <property type="entry name" value="NDH_I_M"/>
    <property type="match status" value="1"/>
</dbReference>
<sequence>MLSLIVFWPLLVAVVLVALPRIPDSASRWIWLAATVVDLGLVLAVWVTYDTPAPGALAFEEQAPWIPGVDSSYHLGVDGLSLPMLALTAVIFVACAVYALREEQRPRAQAALFLFLQTACLGVFAAQDLILFFVFFDLSIVGMYFAIAGWGHGDAARSALKFFLYTFLGSLALLLGFIGLYVASDPRTFDMVELAADPPLDGSPVAGGLVLAAILLGLAVKTPTVPFHTWLPPAHTDAPAIGSAVLAGVLLKLGTYGLVRIAMPMLPEAWRAWAWVIIVVGLVSIIYGALVALAQTDLKRMIAYTSVNHMGYVVVALGAAGLVSGGDSLSGDVAVTGAVFQMVSHGLITGALFLLTGVLWDRAESYDLGSFGGLTAPAPRLAALFALGAFASLGLPGFTGFIAEFQIFTGAIALAPVTAIGLLGILVTAGLFLRSLQFVFTGPTRGLSTGFADLAPRELWSAGGLMSLAIVFGVLPRPLLDVIEPAARVTVDLVGR</sequence>
<gene>
    <name evidence="9" type="ORF">V6R90_00435</name>
</gene>
<evidence type="ECO:0000256" key="5">
    <source>
        <dbReference type="ARBA" id="ARBA00023136"/>
    </source>
</evidence>
<dbReference type="EMBL" id="JBEGDP010000001">
    <property type="protein sequence ID" value="MEQ7845724.1"/>
    <property type="molecule type" value="Genomic_DNA"/>
</dbReference>
<evidence type="ECO:0000313" key="10">
    <source>
        <dbReference type="Proteomes" id="UP001482520"/>
    </source>
</evidence>
<reference evidence="9 10" key="1">
    <citation type="submission" date="2024-02" db="EMBL/GenBank/DDBJ databases">
        <title>Full genome sequence of Nocardioides kribbensis.</title>
        <authorList>
            <person name="Poletto B.L."/>
            <person name="Silva G."/>
            <person name="Galante D."/>
            <person name="Campos K.R."/>
            <person name="Santos M.B.N."/>
            <person name="Sacchi C.T."/>
        </authorList>
    </citation>
    <scope>NUCLEOTIDE SEQUENCE [LARGE SCALE GENOMIC DNA]</scope>
    <source>
        <strain evidence="9 10">O4R</strain>
    </source>
</reference>
<dbReference type="Pfam" id="PF00361">
    <property type="entry name" value="Proton_antipo_M"/>
    <property type="match status" value="1"/>
</dbReference>
<feature type="transmembrane region" description="Helical" evidence="7">
    <location>
        <begin position="272"/>
        <end position="294"/>
    </location>
</feature>
<proteinExistence type="inferred from homology"/>
<dbReference type="RefSeq" id="WP_349803421.1">
    <property type="nucleotide sequence ID" value="NZ_JBEGDP010000001.1"/>
</dbReference>
<dbReference type="EC" id="1.6.5.-" evidence="9"/>
<evidence type="ECO:0000256" key="3">
    <source>
        <dbReference type="ARBA" id="ARBA00022692"/>
    </source>
</evidence>
<dbReference type="PANTHER" id="PTHR43507:SF1">
    <property type="entry name" value="NADH-UBIQUINONE OXIDOREDUCTASE CHAIN 4"/>
    <property type="match status" value="1"/>
</dbReference>
<feature type="transmembrane region" description="Helical" evidence="7">
    <location>
        <begin position="381"/>
        <end position="402"/>
    </location>
</feature>
<comment type="caution">
    <text evidence="9">The sequence shown here is derived from an EMBL/GenBank/DDBJ whole genome shotgun (WGS) entry which is preliminary data.</text>
</comment>
<feature type="transmembrane region" description="Helical" evidence="7">
    <location>
        <begin position="80"/>
        <end position="100"/>
    </location>
</feature>
<feature type="transmembrane region" description="Helical" evidence="7">
    <location>
        <begin position="107"/>
        <end position="124"/>
    </location>
</feature>
<feature type="transmembrane region" description="Helical" evidence="7">
    <location>
        <begin position="241"/>
        <end position="266"/>
    </location>
</feature>
<evidence type="ECO:0000256" key="4">
    <source>
        <dbReference type="ARBA" id="ARBA00022989"/>
    </source>
</evidence>
<keyword evidence="10" id="KW-1185">Reference proteome</keyword>
<protein>
    <submittedName>
        <fullName evidence="9">NADH-quinone oxidoreductase subunit M</fullName>
        <ecNumber evidence="9">1.6.5.-</ecNumber>
    </submittedName>
</protein>
<keyword evidence="3 6" id="KW-0812">Transmembrane</keyword>
<dbReference type="InterPro" id="IPR003918">
    <property type="entry name" value="NADH_UbQ_OxRdtase"/>
</dbReference>
<feature type="transmembrane region" description="Helical" evidence="7">
    <location>
        <begin position="6"/>
        <end position="22"/>
    </location>
</feature>
<comment type="subcellular location">
    <subcellularLocation>
        <location evidence="1">Endomembrane system</location>
        <topology evidence="1">Multi-pass membrane protein</topology>
    </subcellularLocation>
    <subcellularLocation>
        <location evidence="6">Membrane</location>
        <topology evidence="6">Multi-pass membrane protein</topology>
    </subcellularLocation>
</comment>
<dbReference type="Proteomes" id="UP001482520">
    <property type="component" value="Unassembled WGS sequence"/>
</dbReference>
<evidence type="ECO:0000259" key="8">
    <source>
        <dbReference type="Pfam" id="PF00361"/>
    </source>
</evidence>
<dbReference type="InterPro" id="IPR010227">
    <property type="entry name" value="NADH_Q_OxRdtase_chainM/4"/>
</dbReference>
<name>A0ABV1NTA0_9ACTN</name>
<keyword evidence="5 7" id="KW-0472">Membrane</keyword>
<feature type="transmembrane region" description="Helical" evidence="7">
    <location>
        <begin position="162"/>
        <end position="183"/>
    </location>
</feature>
<feature type="domain" description="NADH:quinone oxidoreductase/Mrp antiporter transmembrane" evidence="8">
    <location>
        <begin position="126"/>
        <end position="422"/>
    </location>
</feature>
<evidence type="ECO:0000313" key="9">
    <source>
        <dbReference type="EMBL" id="MEQ7845724.1"/>
    </source>
</evidence>